<comment type="caution">
    <text evidence="2">The sequence shown here is derived from an EMBL/GenBank/DDBJ whole genome shotgun (WGS) entry which is preliminary data.</text>
</comment>
<dbReference type="AlphaFoldDB" id="A0A4Y7RPX3"/>
<name>A0A4Y7RPX3_COPMI</name>
<sequence length="107" mass="11305">MERRTILGIASGYSSSRISLVDYVALLSAGSGWGNRRVNVLSTGESFPTPVMTWPAPLRPSPGFPGTTFPIADKRPPNRPVPAVAPAIAPPILKGSGSLSKRSEYLS</sequence>
<dbReference type="EMBL" id="QPFP01000459">
    <property type="protein sequence ID" value="TEB10846.1"/>
    <property type="molecule type" value="Genomic_DNA"/>
</dbReference>
<gene>
    <name evidence="2" type="ORF">FA13DRAFT_1006158</name>
</gene>
<evidence type="ECO:0000313" key="2">
    <source>
        <dbReference type="EMBL" id="TEB10846.1"/>
    </source>
</evidence>
<dbReference type="Proteomes" id="UP000298030">
    <property type="component" value="Unassembled WGS sequence"/>
</dbReference>
<accession>A0A4Y7RPX3</accession>
<keyword evidence="3" id="KW-1185">Reference proteome</keyword>
<organism evidence="2 3">
    <name type="scientific">Coprinellus micaceus</name>
    <name type="common">Glistening ink-cap mushroom</name>
    <name type="synonym">Coprinus micaceus</name>
    <dbReference type="NCBI Taxonomy" id="71717"/>
    <lineage>
        <taxon>Eukaryota</taxon>
        <taxon>Fungi</taxon>
        <taxon>Dikarya</taxon>
        <taxon>Basidiomycota</taxon>
        <taxon>Agaricomycotina</taxon>
        <taxon>Agaricomycetes</taxon>
        <taxon>Agaricomycetidae</taxon>
        <taxon>Agaricales</taxon>
        <taxon>Agaricineae</taxon>
        <taxon>Psathyrellaceae</taxon>
        <taxon>Coprinellus</taxon>
    </lineage>
</organism>
<evidence type="ECO:0000313" key="3">
    <source>
        <dbReference type="Proteomes" id="UP000298030"/>
    </source>
</evidence>
<evidence type="ECO:0000256" key="1">
    <source>
        <dbReference type="SAM" id="MobiDB-lite"/>
    </source>
</evidence>
<feature type="region of interest" description="Disordered" evidence="1">
    <location>
        <begin position="65"/>
        <end position="85"/>
    </location>
</feature>
<protein>
    <submittedName>
        <fullName evidence="2">Uncharacterized protein</fullName>
    </submittedName>
</protein>
<reference evidence="2 3" key="1">
    <citation type="journal article" date="2019" name="Nat. Ecol. Evol.">
        <title>Megaphylogeny resolves global patterns of mushroom evolution.</title>
        <authorList>
            <person name="Varga T."/>
            <person name="Krizsan K."/>
            <person name="Foldi C."/>
            <person name="Dima B."/>
            <person name="Sanchez-Garcia M."/>
            <person name="Sanchez-Ramirez S."/>
            <person name="Szollosi G.J."/>
            <person name="Szarkandi J.G."/>
            <person name="Papp V."/>
            <person name="Albert L."/>
            <person name="Andreopoulos W."/>
            <person name="Angelini C."/>
            <person name="Antonin V."/>
            <person name="Barry K.W."/>
            <person name="Bougher N.L."/>
            <person name="Buchanan P."/>
            <person name="Buyck B."/>
            <person name="Bense V."/>
            <person name="Catcheside P."/>
            <person name="Chovatia M."/>
            <person name="Cooper J."/>
            <person name="Damon W."/>
            <person name="Desjardin D."/>
            <person name="Finy P."/>
            <person name="Geml J."/>
            <person name="Haridas S."/>
            <person name="Hughes K."/>
            <person name="Justo A."/>
            <person name="Karasinski D."/>
            <person name="Kautmanova I."/>
            <person name="Kiss B."/>
            <person name="Kocsube S."/>
            <person name="Kotiranta H."/>
            <person name="LaButti K.M."/>
            <person name="Lechner B.E."/>
            <person name="Liimatainen K."/>
            <person name="Lipzen A."/>
            <person name="Lukacs Z."/>
            <person name="Mihaltcheva S."/>
            <person name="Morgado L.N."/>
            <person name="Niskanen T."/>
            <person name="Noordeloos M.E."/>
            <person name="Ohm R.A."/>
            <person name="Ortiz-Santana B."/>
            <person name="Ovrebo C."/>
            <person name="Racz N."/>
            <person name="Riley R."/>
            <person name="Savchenko A."/>
            <person name="Shiryaev A."/>
            <person name="Soop K."/>
            <person name="Spirin V."/>
            <person name="Szebenyi C."/>
            <person name="Tomsovsky M."/>
            <person name="Tulloss R.E."/>
            <person name="Uehling J."/>
            <person name="Grigoriev I.V."/>
            <person name="Vagvolgyi C."/>
            <person name="Papp T."/>
            <person name="Martin F.M."/>
            <person name="Miettinen O."/>
            <person name="Hibbett D.S."/>
            <person name="Nagy L.G."/>
        </authorList>
    </citation>
    <scope>NUCLEOTIDE SEQUENCE [LARGE SCALE GENOMIC DNA]</scope>
    <source>
        <strain evidence="2 3">FP101781</strain>
    </source>
</reference>
<proteinExistence type="predicted"/>